<proteinExistence type="predicted"/>
<dbReference type="PRINTS" id="PR00237">
    <property type="entry name" value="GPCRRHODOPSN"/>
</dbReference>
<evidence type="ECO:0000256" key="4">
    <source>
        <dbReference type="ARBA" id="ARBA00022989"/>
    </source>
</evidence>
<organism evidence="10 11">
    <name type="scientific">Magallana gigas</name>
    <name type="common">Pacific oyster</name>
    <name type="synonym">Crassostrea gigas</name>
    <dbReference type="NCBI Taxonomy" id="29159"/>
    <lineage>
        <taxon>Eukaryota</taxon>
        <taxon>Metazoa</taxon>
        <taxon>Spiralia</taxon>
        <taxon>Lophotrochozoa</taxon>
        <taxon>Mollusca</taxon>
        <taxon>Bivalvia</taxon>
        <taxon>Autobranchia</taxon>
        <taxon>Pteriomorphia</taxon>
        <taxon>Ostreida</taxon>
        <taxon>Ostreoidea</taxon>
        <taxon>Ostreidae</taxon>
        <taxon>Magallana</taxon>
    </lineage>
</organism>
<evidence type="ECO:0000256" key="8">
    <source>
        <dbReference type="SAM" id="Phobius"/>
    </source>
</evidence>
<dbReference type="OrthoDB" id="6154367at2759"/>
<dbReference type="SMART" id="SM01381">
    <property type="entry name" value="7TM_GPCR_Srsx"/>
    <property type="match status" value="1"/>
</dbReference>
<evidence type="ECO:0000256" key="1">
    <source>
        <dbReference type="ARBA" id="ARBA00004651"/>
    </source>
</evidence>
<dbReference type="EnsemblMetazoa" id="G27741.1">
    <property type="protein sequence ID" value="G27741.1:cds"/>
    <property type="gene ID" value="G27741"/>
</dbReference>
<dbReference type="SUPFAM" id="SSF81321">
    <property type="entry name" value="Family A G protein-coupled receptor-like"/>
    <property type="match status" value="1"/>
</dbReference>
<dbReference type="GO" id="GO:0005000">
    <property type="term" value="F:vasopressin receptor activity"/>
    <property type="evidence" value="ECO:0007669"/>
    <property type="project" value="TreeGrafter"/>
</dbReference>
<keyword evidence="6" id="KW-0675">Receptor</keyword>
<accession>A0A8W8LFC6</accession>
<feature type="domain" description="G-protein coupled receptors family 1 profile" evidence="9">
    <location>
        <begin position="48"/>
        <end position="323"/>
    </location>
</feature>
<feature type="transmembrane region" description="Helical" evidence="8">
    <location>
        <begin position="109"/>
        <end position="127"/>
    </location>
</feature>
<dbReference type="PROSITE" id="PS50262">
    <property type="entry name" value="G_PROTEIN_RECEP_F1_2"/>
    <property type="match status" value="1"/>
</dbReference>
<dbReference type="InterPro" id="IPR000276">
    <property type="entry name" value="GPCR_Rhodpsn"/>
</dbReference>
<dbReference type="AlphaFoldDB" id="A0A8W8LFC6"/>
<dbReference type="OMA" id="IWNITIV"/>
<feature type="transmembrane region" description="Helical" evidence="8">
    <location>
        <begin position="273"/>
        <end position="300"/>
    </location>
</feature>
<feature type="region of interest" description="Disordered" evidence="7">
    <location>
        <begin position="238"/>
        <end position="263"/>
    </location>
</feature>
<evidence type="ECO:0000256" key="7">
    <source>
        <dbReference type="SAM" id="MobiDB-lite"/>
    </source>
</evidence>
<evidence type="ECO:0000256" key="2">
    <source>
        <dbReference type="ARBA" id="ARBA00022475"/>
    </source>
</evidence>
<sequence>MEYEEYYYELEYNNWTYWRGNWTQEEEKPYLIHYLVFDVVLLILTLVGNSTVLVVIINVAQRSRMSFYFKNLAVADLLCGIFYIVPRIVRHCNDGHFYGGSTLCKLQEYLANVGIFGSITVMVALSLDRLHLLLRPFGSQRVRGKYPILQCLLCWGTAGVVSIMGPVVFEYDPQYKDCYLDLDKTEYKIYFHTIFVVVFIIPTMILLICYSVIAVIICRVSRKDTGIESTEIPSSNRRQLSLLSSKRNSHSSGSEQREPTLSKSQTKTIKMTFLIVVAYFCCWAPYMIVTLLVIHGLIYISTPVNIFINGLLPLNSVVNPLIYVAFSSRLLKKFRKKINRRLCTTRMT</sequence>
<keyword evidence="2" id="KW-1003">Cell membrane</keyword>
<evidence type="ECO:0000256" key="6">
    <source>
        <dbReference type="ARBA" id="ARBA00023170"/>
    </source>
</evidence>
<dbReference type="Proteomes" id="UP000005408">
    <property type="component" value="Unassembled WGS sequence"/>
</dbReference>
<dbReference type="InterPro" id="IPR017452">
    <property type="entry name" value="GPCR_Rhodpsn_7TM"/>
</dbReference>
<evidence type="ECO:0000256" key="5">
    <source>
        <dbReference type="ARBA" id="ARBA00023136"/>
    </source>
</evidence>
<feature type="transmembrane region" description="Helical" evidence="8">
    <location>
        <begin position="31"/>
        <end position="60"/>
    </location>
</feature>
<name>A0A8W8LFC6_MAGGI</name>
<keyword evidence="4 8" id="KW-1133">Transmembrane helix</keyword>
<dbReference type="PANTHER" id="PTHR24241">
    <property type="entry name" value="NEUROPEPTIDE RECEPTOR-RELATED G-PROTEIN COUPLED RECEPTOR"/>
    <property type="match status" value="1"/>
</dbReference>
<reference evidence="10" key="1">
    <citation type="submission" date="2022-08" db="UniProtKB">
        <authorList>
            <consortium name="EnsemblMetazoa"/>
        </authorList>
    </citation>
    <scope>IDENTIFICATION</scope>
    <source>
        <strain evidence="10">05x7-T-G4-1.051#20</strain>
    </source>
</reference>
<protein>
    <recommendedName>
        <fullName evidence="9">G-protein coupled receptors family 1 profile domain-containing protein</fullName>
    </recommendedName>
</protein>
<evidence type="ECO:0000259" key="9">
    <source>
        <dbReference type="PROSITE" id="PS50262"/>
    </source>
</evidence>
<dbReference type="GO" id="GO:0005886">
    <property type="term" value="C:plasma membrane"/>
    <property type="evidence" value="ECO:0007669"/>
    <property type="project" value="UniProtKB-SubCell"/>
</dbReference>
<feature type="compositionally biased region" description="Low complexity" evidence="7">
    <location>
        <begin position="238"/>
        <end position="254"/>
    </location>
</feature>
<keyword evidence="5 8" id="KW-0472">Membrane</keyword>
<feature type="transmembrane region" description="Helical" evidence="8">
    <location>
        <begin position="72"/>
        <end position="89"/>
    </location>
</feature>
<dbReference type="GO" id="GO:0032870">
    <property type="term" value="P:cellular response to hormone stimulus"/>
    <property type="evidence" value="ECO:0007669"/>
    <property type="project" value="TreeGrafter"/>
</dbReference>
<dbReference type="PANTHER" id="PTHR24241:SF161">
    <property type="entry name" value="G-PROTEIN COUPLED RECEPTORS FAMILY 1 PROFILE DOMAIN-CONTAINING PROTEIN"/>
    <property type="match status" value="1"/>
</dbReference>
<evidence type="ECO:0000313" key="10">
    <source>
        <dbReference type="EnsemblMetazoa" id="G27741.1:cds"/>
    </source>
</evidence>
<feature type="transmembrane region" description="Helical" evidence="8">
    <location>
        <begin position="306"/>
        <end position="331"/>
    </location>
</feature>
<feature type="transmembrane region" description="Helical" evidence="8">
    <location>
        <begin position="148"/>
        <end position="169"/>
    </location>
</feature>
<keyword evidence="3 8" id="KW-0812">Transmembrane</keyword>
<dbReference type="Gene3D" id="1.20.1070.10">
    <property type="entry name" value="Rhodopsin 7-helix transmembrane proteins"/>
    <property type="match status" value="1"/>
</dbReference>
<evidence type="ECO:0000256" key="3">
    <source>
        <dbReference type="ARBA" id="ARBA00022692"/>
    </source>
</evidence>
<dbReference type="Pfam" id="PF00001">
    <property type="entry name" value="7tm_1"/>
    <property type="match status" value="1"/>
</dbReference>
<dbReference type="GO" id="GO:0042277">
    <property type="term" value="F:peptide binding"/>
    <property type="evidence" value="ECO:0007669"/>
    <property type="project" value="TreeGrafter"/>
</dbReference>
<evidence type="ECO:0000313" key="11">
    <source>
        <dbReference type="Proteomes" id="UP000005408"/>
    </source>
</evidence>
<feature type="transmembrane region" description="Helical" evidence="8">
    <location>
        <begin position="189"/>
        <end position="217"/>
    </location>
</feature>
<keyword evidence="11" id="KW-1185">Reference proteome</keyword>
<comment type="subcellular location">
    <subcellularLocation>
        <location evidence="1">Cell membrane</location>
        <topology evidence="1">Multi-pass membrane protein</topology>
    </subcellularLocation>
</comment>